<keyword evidence="5" id="KW-0963">Cytoplasm</keyword>
<evidence type="ECO:0000256" key="4">
    <source>
        <dbReference type="ARBA" id="ARBA00012171"/>
    </source>
</evidence>
<dbReference type="PANTHER" id="PTHR47271">
    <property type="entry name" value="ARGININE DEIMINASE"/>
    <property type="match status" value="1"/>
</dbReference>
<comment type="similarity">
    <text evidence="3">Belongs to the arginine deiminase family.</text>
</comment>
<evidence type="ECO:0000256" key="3">
    <source>
        <dbReference type="ARBA" id="ARBA00010206"/>
    </source>
</evidence>
<comment type="catalytic activity">
    <reaction evidence="8">
        <text>L-arginine + H2O = L-citrulline + NH4(+)</text>
        <dbReference type="Rhea" id="RHEA:19597"/>
        <dbReference type="ChEBI" id="CHEBI:15377"/>
        <dbReference type="ChEBI" id="CHEBI:28938"/>
        <dbReference type="ChEBI" id="CHEBI:32682"/>
        <dbReference type="ChEBI" id="CHEBI:57743"/>
        <dbReference type="EC" id="3.5.3.6"/>
    </reaction>
</comment>
<comment type="subcellular location">
    <subcellularLocation>
        <location evidence="1">Cytoplasm</location>
    </subcellularLocation>
</comment>
<comment type="pathway">
    <text evidence="2">Amino-acid degradation; L-arginine degradation via ADI pathway; carbamoyl phosphate from L-arginine: step 1/2.</text>
</comment>
<keyword evidence="6" id="KW-0056">Arginine metabolism</keyword>
<dbReference type="GO" id="GO:0019546">
    <property type="term" value="P:L-arginine deiminase pathway"/>
    <property type="evidence" value="ECO:0007669"/>
    <property type="project" value="TreeGrafter"/>
</dbReference>
<dbReference type="EMBL" id="CADIKF010000006">
    <property type="protein sequence ID" value="CAB3751118.1"/>
    <property type="molecule type" value="Genomic_DNA"/>
</dbReference>
<evidence type="ECO:0000313" key="10">
    <source>
        <dbReference type="Proteomes" id="UP000494329"/>
    </source>
</evidence>
<dbReference type="PRINTS" id="PR01466">
    <property type="entry name" value="ARGDEIMINASE"/>
</dbReference>
<accession>A0A6J5DA15</accession>
<dbReference type="SUPFAM" id="SSF55909">
    <property type="entry name" value="Pentein"/>
    <property type="match status" value="1"/>
</dbReference>
<evidence type="ECO:0000256" key="5">
    <source>
        <dbReference type="ARBA" id="ARBA00022490"/>
    </source>
</evidence>
<dbReference type="AlphaFoldDB" id="A0A6J5DA15"/>
<dbReference type="EC" id="3.5.3.6" evidence="4"/>
<protein>
    <recommendedName>
        <fullName evidence="4">arginine deiminase</fullName>
        <ecNumber evidence="4">3.5.3.6</ecNumber>
    </recommendedName>
</protein>
<name>A0A6J5DA15_9BURK</name>
<dbReference type="GO" id="GO:0016990">
    <property type="term" value="F:arginine deiminase activity"/>
    <property type="evidence" value="ECO:0007669"/>
    <property type="project" value="UniProtKB-EC"/>
</dbReference>
<proteinExistence type="inferred from homology"/>
<dbReference type="GO" id="GO:0005737">
    <property type="term" value="C:cytoplasm"/>
    <property type="evidence" value="ECO:0007669"/>
    <property type="project" value="UniProtKB-SubCell"/>
</dbReference>
<evidence type="ECO:0000256" key="1">
    <source>
        <dbReference type="ARBA" id="ARBA00004496"/>
    </source>
</evidence>
<evidence type="ECO:0000256" key="2">
    <source>
        <dbReference type="ARBA" id="ARBA00005213"/>
    </source>
</evidence>
<organism evidence="9 10">
    <name type="scientific">Paraburkholderia solisilvae</name>
    <dbReference type="NCBI Taxonomy" id="624376"/>
    <lineage>
        <taxon>Bacteria</taxon>
        <taxon>Pseudomonadati</taxon>
        <taxon>Pseudomonadota</taxon>
        <taxon>Betaproteobacteria</taxon>
        <taxon>Burkholderiales</taxon>
        <taxon>Burkholderiaceae</taxon>
        <taxon>Paraburkholderia</taxon>
    </lineage>
</organism>
<dbReference type="InterPro" id="IPR003876">
    <property type="entry name" value="Arg_deiminase"/>
</dbReference>
<dbReference type="PANTHER" id="PTHR47271:SF3">
    <property type="entry name" value="ARGININE DEIMINASE"/>
    <property type="match status" value="1"/>
</dbReference>
<evidence type="ECO:0000256" key="6">
    <source>
        <dbReference type="ARBA" id="ARBA00022503"/>
    </source>
</evidence>
<evidence type="ECO:0000256" key="8">
    <source>
        <dbReference type="ARBA" id="ARBA00049429"/>
    </source>
</evidence>
<dbReference type="Gene3D" id="3.75.10.10">
    <property type="entry name" value="L-arginine/glycine Amidinotransferase, Chain A"/>
    <property type="match status" value="1"/>
</dbReference>
<reference evidence="9 10" key="1">
    <citation type="submission" date="2020-04" db="EMBL/GenBank/DDBJ databases">
        <authorList>
            <person name="De Canck E."/>
        </authorList>
    </citation>
    <scope>NUCLEOTIDE SEQUENCE [LARGE SCALE GENOMIC DNA]</scope>
    <source>
        <strain evidence="9 10">LMG 29739</strain>
    </source>
</reference>
<keyword evidence="10" id="KW-1185">Reference proteome</keyword>
<keyword evidence="7 9" id="KW-0378">Hydrolase</keyword>
<gene>
    <name evidence="9" type="primary">arcA_2</name>
    <name evidence="9" type="ORF">LMG29739_01229</name>
</gene>
<sequence>MPLTPELVLIGMGERTSPQGVAQLARALFARKTRDGKGITRVIAAQLPRSRGAMHLDTVLTFCDRDLVTVFPEIVDGIRSFSLRPGERDGELDVREETRPFLQVLADALGLAALRTVATGGDLWEAEREQWDDGNNVIALAPGVVVAYNRNVYTNTLLRKAGVEVITIPSSELGRGRGGGHCMTCPLERDPLPL</sequence>
<dbReference type="Proteomes" id="UP000494329">
    <property type="component" value="Unassembled WGS sequence"/>
</dbReference>
<dbReference type="Pfam" id="PF02274">
    <property type="entry name" value="ADI"/>
    <property type="match status" value="1"/>
</dbReference>
<evidence type="ECO:0000313" key="9">
    <source>
        <dbReference type="EMBL" id="CAB3751118.1"/>
    </source>
</evidence>
<evidence type="ECO:0000256" key="7">
    <source>
        <dbReference type="ARBA" id="ARBA00022801"/>
    </source>
</evidence>